<name>A0ACB8ET07_9SAUR</name>
<proteinExistence type="predicted"/>
<organism evidence="1 2">
    <name type="scientific">Sphaerodactylus townsendi</name>
    <dbReference type="NCBI Taxonomy" id="933632"/>
    <lineage>
        <taxon>Eukaryota</taxon>
        <taxon>Metazoa</taxon>
        <taxon>Chordata</taxon>
        <taxon>Craniata</taxon>
        <taxon>Vertebrata</taxon>
        <taxon>Euteleostomi</taxon>
        <taxon>Lepidosauria</taxon>
        <taxon>Squamata</taxon>
        <taxon>Bifurcata</taxon>
        <taxon>Gekkota</taxon>
        <taxon>Sphaerodactylidae</taxon>
        <taxon>Sphaerodactylus</taxon>
    </lineage>
</organism>
<accession>A0ACB8ET07</accession>
<keyword evidence="2" id="KW-1185">Reference proteome</keyword>
<gene>
    <name evidence="1" type="ORF">K3G42_028019</name>
</gene>
<dbReference type="EMBL" id="CM037620">
    <property type="protein sequence ID" value="KAH7995731.1"/>
    <property type="molecule type" value="Genomic_DNA"/>
</dbReference>
<comment type="caution">
    <text evidence="1">The sequence shown here is derived from an EMBL/GenBank/DDBJ whole genome shotgun (WGS) entry which is preliminary data.</text>
</comment>
<sequence length="84" mass="9021">MSGVSYSFTVHAFVVILLGRTQPEFVPSDGRENTLACPEPQRCSLKSSRNIGRYKVHSAKSEAIASSAASTDVPDTSLFSWATA</sequence>
<evidence type="ECO:0000313" key="2">
    <source>
        <dbReference type="Proteomes" id="UP000827872"/>
    </source>
</evidence>
<dbReference type="Proteomes" id="UP000827872">
    <property type="component" value="Linkage Group LG07"/>
</dbReference>
<protein>
    <submittedName>
        <fullName evidence="1">Uncharacterized protein</fullName>
    </submittedName>
</protein>
<reference evidence="1" key="1">
    <citation type="submission" date="2021-08" db="EMBL/GenBank/DDBJ databases">
        <title>The first chromosome-level gecko genome reveals the dynamic sex chromosomes of Neotropical dwarf geckos (Sphaerodactylidae: Sphaerodactylus).</title>
        <authorList>
            <person name="Pinto B.J."/>
            <person name="Keating S.E."/>
            <person name="Gamble T."/>
        </authorList>
    </citation>
    <scope>NUCLEOTIDE SEQUENCE</scope>
    <source>
        <strain evidence="1">TG3544</strain>
    </source>
</reference>
<evidence type="ECO:0000313" key="1">
    <source>
        <dbReference type="EMBL" id="KAH7995731.1"/>
    </source>
</evidence>